<dbReference type="PANTHER" id="PTHR21058:SF0">
    <property type="entry name" value="6,7-DIMETHYL-8-RIBITYLLUMAZINE SYNTHASE"/>
    <property type="match status" value="1"/>
</dbReference>
<comment type="catalytic activity">
    <reaction evidence="6 7">
        <text>(2S)-2-hydroxy-3-oxobutyl phosphate + 5-amino-6-(D-ribitylamino)uracil = 6,7-dimethyl-8-(1-D-ribityl)lumazine + phosphate + 2 H2O + H(+)</text>
        <dbReference type="Rhea" id="RHEA:26152"/>
        <dbReference type="ChEBI" id="CHEBI:15377"/>
        <dbReference type="ChEBI" id="CHEBI:15378"/>
        <dbReference type="ChEBI" id="CHEBI:15934"/>
        <dbReference type="ChEBI" id="CHEBI:43474"/>
        <dbReference type="ChEBI" id="CHEBI:58201"/>
        <dbReference type="ChEBI" id="CHEBI:58830"/>
        <dbReference type="EC" id="2.5.1.78"/>
    </reaction>
</comment>
<dbReference type="CDD" id="cd09211">
    <property type="entry name" value="Lumazine_synthase_archaeal"/>
    <property type="match status" value="1"/>
</dbReference>
<evidence type="ECO:0000256" key="6">
    <source>
        <dbReference type="ARBA" id="ARBA00048785"/>
    </source>
</evidence>
<comment type="function">
    <text evidence="7">Catalyzes the formation of 6,7-dimethyl-8-ribityllumazine by condensation of 5-amino-6-(D-ribitylamino)uracil with 3,4-dihydroxy-2-butanone 4-phosphate. This is the penultimate step in the biosynthesis of riboflavin.</text>
</comment>
<keyword evidence="9" id="KW-1185">Reference proteome</keyword>
<evidence type="ECO:0000256" key="7">
    <source>
        <dbReference type="HAMAP-Rule" id="MF_00178"/>
    </source>
</evidence>
<feature type="binding site" evidence="7">
    <location>
        <begin position="74"/>
        <end position="75"/>
    </location>
    <ligand>
        <name>(2S)-2-hydroxy-3-oxobutyl phosphate</name>
        <dbReference type="ChEBI" id="CHEBI:58830"/>
    </ligand>
</feature>
<keyword evidence="4 7" id="KW-0686">Riboflavin biosynthesis</keyword>
<dbReference type="Pfam" id="PF00885">
    <property type="entry name" value="DMRL_synthase"/>
    <property type="match status" value="1"/>
</dbReference>
<keyword evidence="5 7" id="KW-0808">Transferase</keyword>
<sequence length="138" mass="15168">MKAYKIGMVAAEFNFDVTSMMIERAKAEAEFLGVEISKTIMVPGVYEIPLAVKALLERTDVDAVITLGAVIKGETKHDEVVIAQASRLVADLQLKYDKPVAFGITGPDMTQLQAMDRIEKGRDVVDAAVKMLKRLEKV</sequence>
<dbReference type="EC" id="2.5.1.78" evidence="3 7"/>
<feature type="binding site" evidence="7">
    <location>
        <position position="117"/>
    </location>
    <ligand>
        <name>(2S)-2-hydroxy-3-oxobutyl phosphate</name>
        <dbReference type="ChEBI" id="CHEBI:58830"/>
    </ligand>
</feature>
<dbReference type="Proteomes" id="UP000030787">
    <property type="component" value="Chromosome"/>
</dbReference>
<dbReference type="RefSeq" id="WP_048112252.1">
    <property type="nucleotide sequence ID" value="NZ_CP010070.1"/>
</dbReference>
<comment type="pathway">
    <text evidence="1 7">Cofactor biosynthesis; riboflavin biosynthesis; riboflavin from 2-hydroxy-3-oxobutyl phosphate and 5-amino-6-(D-ribitylamino)uracil: step 1/2.</text>
</comment>
<feature type="binding site" evidence="7">
    <location>
        <position position="13"/>
    </location>
    <ligand>
        <name>5-amino-6-(D-ribitylamino)uracil</name>
        <dbReference type="ChEBI" id="CHEBI:15934"/>
    </ligand>
</feature>
<name>A0A0A7LEB0_9ARCH</name>
<evidence type="ECO:0000313" key="9">
    <source>
        <dbReference type="Proteomes" id="UP000030787"/>
    </source>
</evidence>
<feature type="binding site" evidence="7">
    <location>
        <begin position="69"/>
        <end position="71"/>
    </location>
    <ligand>
        <name>5-amino-6-(D-ribitylamino)uracil</name>
        <dbReference type="ChEBI" id="CHEBI:15934"/>
    </ligand>
</feature>
<evidence type="ECO:0000256" key="2">
    <source>
        <dbReference type="ARBA" id="ARBA00007424"/>
    </source>
</evidence>
<evidence type="ECO:0000256" key="5">
    <source>
        <dbReference type="ARBA" id="ARBA00022679"/>
    </source>
</evidence>
<dbReference type="PANTHER" id="PTHR21058">
    <property type="entry name" value="6,7-DIMETHYL-8-RIBITYLLUMAZINE SYNTHASE DMRL SYNTHASE LUMAZINE SYNTHASE"/>
    <property type="match status" value="1"/>
</dbReference>
<dbReference type="OrthoDB" id="7610at2157"/>
<dbReference type="SUPFAM" id="SSF52121">
    <property type="entry name" value="Lumazine synthase"/>
    <property type="match status" value="1"/>
</dbReference>
<dbReference type="InterPro" id="IPR036467">
    <property type="entry name" value="LS/RS_sf"/>
</dbReference>
<accession>A0A0A7LEB0</accession>
<organism evidence="8 9">
    <name type="scientific">Candidatus Methanoplasma termitum</name>
    <dbReference type="NCBI Taxonomy" id="1577791"/>
    <lineage>
        <taxon>Archaea</taxon>
        <taxon>Methanobacteriati</taxon>
        <taxon>Thermoplasmatota</taxon>
        <taxon>Thermoplasmata</taxon>
        <taxon>Methanomassiliicoccales</taxon>
        <taxon>Methanomassiliicoccaceae</taxon>
        <taxon>Candidatus Methanoplasma</taxon>
    </lineage>
</organism>
<dbReference type="GO" id="GO:0000906">
    <property type="term" value="F:6,7-dimethyl-8-ribityllumazine synthase activity"/>
    <property type="evidence" value="ECO:0007669"/>
    <property type="project" value="UniProtKB-UniRule"/>
</dbReference>
<dbReference type="GO" id="GO:0009349">
    <property type="term" value="C:riboflavin synthase complex"/>
    <property type="evidence" value="ECO:0007669"/>
    <property type="project" value="UniProtKB-UniRule"/>
</dbReference>
<proteinExistence type="inferred from homology"/>
<dbReference type="HAMAP" id="MF_00178">
    <property type="entry name" value="Lumazine_synth"/>
    <property type="match status" value="1"/>
</dbReference>
<dbReference type="HOGENOM" id="CLU_089358_3_1_2"/>
<dbReference type="AlphaFoldDB" id="A0A0A7LEB0"/>
<comment type="similarity">
    <text evidence="2 7">Belongs to the DMRL synthase family.</text>
</comment>
<dbReference type="Gene3D" id="3.40.50.960">
    <property type="entry name" value="Lumazine/riboflavin synthase"/>
    <property type="match status" value="1"/>
</dbReference>
<evidence type="ECO:0000256" key="4">
    <source>
        <dbReference type="ARBA" id="ARBA00022619"/>
    </source>
</evidence>
<evidence type="ECO:0000256" key="1">
    <source>
        <dbReference type="ARBA" id="ARBA00004917"/>
    </source>
</evidence>
<protein>
    <recommendedName>
        <fullName evidence="3 7">6,7-dimethyl-8-ribityllumazine synthase</fullName>
        <shortName evidence="7">DMRL synthase</shortName>
        <shortName evidence="7">LS</shortName>
        <shortName evidence="7">Lumazine synthase</shortName>
        <ecNumber evidence="3 7">2.5.1.78</ecNumber>
    </recommendedName>
</protein>
<gene>
    <name evidence="7 8" type="primary">ribH</name>
    <name evidence="8" type="ORF">Mpt1_c07230</name>
</gene>
<dbReference type="UniPathway" id="UPA00275">
    <property type="reaction ID" value="UER00404"/>
</dbReference>
<feature type="active site" description="Proton donor" evidence="7">
    <location>
        <position position="77"/>
    </location>
</feature>
<dbReference type="NCBIfam" id="TIGR00114">
    <property type="entry name" value="lumazine-synth"/>
    <property type="match status" value="1"/>
</dbReference>
<dbReference type="GO" id="GO:0009231">
    <property type="term" value="P:riboflavin biosynthetic process"/>
    <property type="evidence" value="ECO:0007669"/>
    <property type="project" value="UniProtKB-UniRule"/>
</dbReference>
<evidence type="ECO:0000256" key="3">
    <source>
        <dbReference type="ARBA" id="ARBA00012664"/>
    </source>
</evidence>
<dbReference type="EMBL" id="CP010070">
    <property type="protein sequence ID" value="AIZ56607.1"/>
    <property type="molecule type" value="Genomic_DNA"/>
</dbReference>
<feature type="binding site" evidence="7">
    <location>
        <position position="102"/>
    </location>
    <ligand>
        <name>5-amino-6-(D-ribitylamino)uracil</name>
        <dbReference type="ChEBI" id="CHEBI:15934"/>
    </ligand>
</feature>
<evidence type="ECO:0000313" key="8">
    <source>
        <dbReference type="EMBL" id="AIZ56607.1"/>
    </source>
</evidence>
<dbReference type="KEGG" id="mear:Mpt1_c07230"/>
<dbReference type="InterPro" id="IPR002180">
    <property type="entry name" value="LS/RS"/>
</dbReference>
<dbReference type="InterPro" id="IPR034964">
    <property type="entry name" value="LS"/>
</dbReference>
<feature type="binding site" evidence="7">
    <location>
        <begin position="45"/>
        <end position="47"/>
    </location>
    <ligand>
        <name>5-amino-6-(D-ribitylamino)uracil</name>
        <dbReference type="ChEBI" id="CHEBI:15934"/>
    </ligand>
</feature>
<reference evidence="8 9" key="1">
    <citation type="journal article" date="2014" name="Appl. Environ. Microbiol.">
        <title>Comparative Genome Analysis of 'Candidatus Methanoplasma termitum' Indicates a New Mode of Energy Metabolism in the Seventh Order of Methanogens.</title>
        <authorList>
            <person name="Lang K."/>
            <person name="Schuldes J."/>
            <person name="Klingl A."/>
            <person name="Poehlein A."/>
            <person name="Daniel R."/>
            <person name="Brune A."/>
        </authorList>
    </citation>
    <scope>NUCLEOTIDE SEQUENCE [LARGE SCALE GENOMIC DNA]</scope>
    <source>
        <strain evidence="9">Mpt1</strain>
    </source>
</reference>
<dbReference type="GeneID" id="24818391"/>
<dbReference type="STRING" id="1577791.Mpt1_c07230"/>